<feature type="region of interest" description="Disordered" evidence="7">
    <location>
        <begin position="211"/>
        <end position="234"/>
    </location>
</feature>
<organism evidence="9 10">
    <name type="scientific">Malus domestica</name>
    <name type="common">Apple</name>
    <name type="synonym">Pyrus malus</name>
    <dbReference type="NCBI Taxonomy" id="3750"/>
    <lineage>
        <taxon>Eukaryota</taxon>
        <taxon>Viridiplantae</taxon>
        <taxon>Streptophyta</taxon>
        <taxon>Embryophyta</taxon>
        <taxon>Tracheophyta</taxon>
        <taxon>Spermatophyta</taxon>
        <taxon>Magnoliopsida</taxon>
        <taxon>eudicotyledons</taxon>
        <taxon>Gunneridae</taxon>
        <taxon>Pentapetalae</taxon>
        <taxon>rosids</taxon>
        <taxon>fabids</taxon>
        <taxon>Rosales</taxon>
        <taxon>Rosaceae</taxon>
        <taxon>Amygdaloideae</taxon>
        <taxon>Maleae</taxon>
        <taxon>Malus</taxon>
    </lineage>
</organism>
<dbReference type="EMBL" id="RDQH01000328">
    <property type="protein sequence ID" value="RXI04965.1"/>
    <property type="molecule type" value="Genomic_DNA"/>
</dbReference>
<keyword evidence="6 8" id="KW-0472">Membrane</keyword>
<dbReference type="PANTHER" id="PTHR13815">
    <property type="entry name" value="GOLGIN-84"/>
    <property type="match status" value="1"/>
</dbReference>
<dbReference type="InterPro" id="IPR019177">
    <property type="entry name" value="Golgin_subfamily_A_member_5"/>
</dbReference>
<dbReference type="GO" id="GO:0031985">
    <property type="term" value="C:Golgi cisterna"/>
    <property type="evidence" value="ECO:0007669"/>
    <property type="project" value="TreeGrafter"/>
</dbReference>
<proteinExistence type="predicted"/>
<feature type="transmembrane region" description="Helical" evidence="8">
    <location>
        <begin position="21"/>
        <end position="46"/>
    </location>
</feature>
<dbReference type="Proteomes" id="UP000290289">
    <property type="component" value="Chromosome 2"/>
</dbReference>
<keyword evidence="2 8" id="KW-0812">Transmembrane</keyword>
<dbReference type="GO" id="GO:0007030">
    <property type="term" value="P:Golgi organization"/>
    <property type="evidence" value="ECO:0007669"/>
    <property type="project" value="InterPro"/>
</dbReference>
<evidence type="ECO:0000256" key="4">
    <source>
        <dbReference type="ARBA" id="ARBA00023034"/>
    </source>
</evidence>
<keyword evidence="10" id="KW-1185">Reference proteome</keyword>
<dbReference type="PANTHER" id="PTHR13815:SF7">
    <property type="entry name" value="GOLGIN SUBFAMILY A MEMBER 5"/>
    <property type="match status" value="1"/>
</dbReference>
<evidence type="ECO:0000256" key="6">
    <source>
        <dbReference type="ARBA" id="ARBA00023136"/>
    </source>
</evidence>
<evidence type="ECO:0000256" key="5">
    <source>
        <dbReference type="ARBA" id="ARBA00023054"/>
    </source>
</evidence>
<keyword evidence="5" id="KW-0175">Coiled coil</keyword>
<sequence length="263" mass="31003">MDREIKIDRERERDEEEEEEAWLCAIFGYTLFEKPFFIILFSFALLKPSFEFLGFTVLISLLLHNLLVFASHPSVGRSFSHFLIPYLKRAYKIENWYAACQGKAAGEAKTDASFRNQYSLTVVNTKVQAWHEEVDCARQGQRDAEGKLSSLEVTEVQKMRVEMASMKRDVEHYSRHVKYASSPFEHMELRKRYRELTDLLVIGVDLPTKKNHSKKLNLAETEPKKTKTEKNRKNIEPNRTEISVWFRFWQKTEPFQTEPSPNW</sequence>
<evidence type="ECO:0000256" key="3">
    <source>
        <dbReference type="ARBA" id="ARBA00022989"/>
    </source>
</evidence>
<evidence type="ECO:0000256" key="8">
    <source>
        <dbReference type="SAM" id="Phobius"/>
    </source>
</evidence>
<name>A0A498KGS0_MALDO</name>
<evidence type="ECO:0000256" key="7">
    <source>
        <dbReference type="SAM" id="MobiDB-lite"/>
    </source>
</evidence>
<evidence type="ECO:0000256" key="1">
    <source>
        <dbReference type="ARBA" id="ARBA00004194"/>
    </source>
</evidence>
<evidence type="ECO:0000313" key="10">
    <source>
        <dbReference type="Proteomes" id="UP000290289"/>
    </source>
</evidence>
<comment type="caution">
    <text evidence="9">The sequence shown here is derived from an EMBL/GenBank/DDBJ whole genome shotgun (WGS) entry which is preliminary data.</text>
</comment>
<dbReference type="AlphaFoldDB" id="A0A498KGS0"/>
<keyword evidence="4" id="KW-0333">Golgi apparatus</keyword>
<protein>
    <submittedName>
        <fullName evidence="9">Uncharacterized protein</fullName>
    </submittedName>
</protein>
<evidence type="ECO:0000256" key="2">
    <source>
        <dbReference type="ARBA" id="ARBA00022692"/>
    </source>
</evidence>
<accession>A0A498KGS0</accession>
<keyword evidence="3 8" id="KW-1133">Transmembrane helix</keyword>
<evidence type="ECO:0000313" key="9">
    <source>
        <dbReference type="EMBL" id="RXI04965.1"/>
    </source>
</evidence>
<dbReference type="GO" id="GO:0000139">
    <property type="term" value="C:Golgi membrane"/>
    <property type="evidence" value="ECO:0007669"/>
    <property type="project" value="UniProtKB-SubCell"/>
</dbReference>
<comment type="subcellular location">
    <subcellularLocation>
        <location evidence="1">Golgi apparatus membrane</location>
        <topology evidence="1">Single-pass membrane protein</topology>
    </subcellularLocation>
</comment>
<gene>
    <name evidence="9" type="ORF">DVH24_006222</name>
</gene>
<feature type="transmembrane region" description="Helical" evidence="8">
    <location>
        <begin position="52"/>
        <end position="70"/>
    </location>
</feature>
<dbReference type="GO" id="GO:0000301">
    <property type="term" value="P:retrograde transport, vesicle recycling within Golgi"/>
    <property type="evidence" value="ECO:0007669"/>
    <property type="project" value="TreeGrafter"/>
</dbReference>
<feature type="compositionally biased region" description="Basic and acidic residues" evidence="7">
    <location>
        <begin position="221"/>
        <end position="234"/>
    </location>
</feature>
<reference evidence="9 10" key="1">
    <citation type="submission" date="2018-10" db="EMBL/GenBank/DDBJ databases">
        <title>A high-quality apple genome assembly.</title>
        <authorList>
            <person name="Hu J."/>
        </authorList>
    </citation>
    <scope>NUCLEOTIDE SEQUENCE [LARGE SCALE GENOMIC DNA]</scope>
    <source>
        <strain evidence="10">cv. HFTH1</strain>
        <tissue evidence="9">Young leaf</tissue>
    </source>
</reference>